<reference evidence="3" key="1">
    <citation type="journal article" date="2019" name="Curr. Biol.">
        <title>Genome Sequence of Striga asiatica Provides Insight into the Evolution of Plant Parasitism.</title>
        <authorList>
            <person name="Yoshida S."/>
            <person name="Kim S."/>
            <person name="Wafula E.K."/>
            <person name="Tanskanen J."/>
            <person name="Kim Y.M."/>
            <person name="Honaas L."/>
            <person name="Yang Z."/>
            <person name="Spallek T."/>
            <person name="Conn C.E."/>
            <person name="Ichihashi Y."/>
            <person name="Cheong K."/>
            <person name="Cui S."/>
            <person name="Der J.P."/>
            <person name="Gundlach H."/>
            <person name="Jiao Y."/>
            <person name="Hori C."/>
            <person name="Ishida J.K."/>
            <person name="Kasahara H."/>
            <person name="Kiba T."/>
            <person name="Kim M.S."/>
            <person name="Koo N."/>
            <person name="Laohavisit A."/>
            <person name="Lee Y.H."/>
            <person name="Lumba S."/>
            <person name="McCourt P."/>
            <person name="Mortimer J.C."/>
            <person name="Mutuku J.M."/>
            <person name="Nomura T."/>
            <person name="Sasaki-Sekimoto Y."/>
            <person name="Seto Y."/>
            <person name="Wang Y."/>
            <person name="Wakatake T."/>
            <person name="Sakakibara H."/>
            <person name="Demura T."/>
            <person name="Yamaguchi S."/>
            <person name="Yoneyama K."/>
            <person name="Manabe R.I."/>
            <person name="Nelson D.C."/>
            <person name="Schulman A.H."/>
            <person name="Timko M.P."/>
            <person name="dePamphilis C.W."/>
            <person name="Choi D."/>
            <person name="Shirasu K."/>
        </authorList>
    </citation>
    <scope>NUCLEOTIDE SEQUENCE [LARGE SCALE GENOMIC DNA]</scope>
    <source>
        <strain evidence="3">cv. UVA1</strain>
    </source>
</reference>
<protein>
    <submittedName>
        <fullName evidence="2">Resuscitation-promoting factor RpfD</fullName>
    </submittedName>
</protein>
<evidence type="ECO:0000313" key="3">
    <source>
        <dbReference type="Proteomes" id="UP000325081"/>
    </source>
</evidence>
<comment type="caution">
    <text evidence="2">The sequence shown here is derived from an EMBL/GenBank/DDBJ whole genome shotgun (WGS) entry which is preliminary data.</text>
</comment>
<dbReference type="EMBL" id="BKCP01004827">
    <property type="protein sequence ID" value="GER33934.1"/>
    <property type="molecule type" value="Genomic_DNA"/>
</dbReference>
<sequence length="119" mass="12533">MAAGMADLEEGGGGYGGLKLLRQQPRHRKKLPTPSSLNNQQSTEVADVRHKVHPPSAHRPASPQISPSAVARPLFRLIGLLPAGGGGVGWWDKKTRRVTISEASGRVAGGGRWVDGGGR</sequence>
<keyword evidence="3" id="KW-1185">Reference proteome</keyword>
<organism evidence="2 3">
    <name type="scientific">Striga asiatica</name>
    <name type="common">Asiatic witchweed</name>
    <name type="synonym">Buchnera asiatica</name>
    <dbReference type="NCBI Taxonomy" id="4170"/>
    <lineage>
        <taxon>Eukaryota</taxon>
        <taxon>Viridiplantae</taxon>
        <taxon>Streptophyta</taxon>
        <taxon>Embryophyta</taxon>
        <taxon>Tracheophyta</taxon>
        <taxon>Spermatophyta</taxon>
        <taxon>Magnoliopsida</taxon>
        <taxon>eudicotyledons</taxon>
        <taxon>Gunneridae</taxon>
        <taxon>Pentapetalae</taxon>
        <taxon>asterids</taxon>
        <taxon>lamiids</taxon>
        <taxon>Lamiales</taxon>
        <taxon>Orobanchaceae</taxon>
        <taxon>Buchnereae</taxon>
        <taxon>Striga</taxon>
    </lineage>
</organism>
<evidence type="ECO:0000256" key="1">
    <source>
        <dbReference type="SAM" id="MobiDB-lite"/>
    </source>
</evidence>
<gene>
    <name evidence="2" type="ORF">STAS_10110</name>
</gene>
<feature type="compositionally biased region" description="Polar residues" evidence="1">
    <location>
        <begin position="33"/>
        <end position="44"/>
    </location>
</feature>
<proteinExistence type="predicted"/>
<name>A0A5A7PME3_STRAF</name>
<accession>A0A5A7PME3</accession>
<dbReference type="Proteomes" id="UP000325081">
    <property type="component" value="Unassembled WGS sequence"/>
</dbReference>
<evidence type="ECO:0000313" key="2">
    <source>
        <dbReference type="EMBL" id="GER33934.1"/>
    </source>
</evidence>
<feature type="region of interest" description="Disordered" evidence="1">
    <location>
        <begin position="1"/>
        <end position="67"/>
    </location>
</feature>
<dbReference type="AlphaFoldDB" id="A0A5A7PME3"/>